<accession>A0AAP0KNT7</accession>
<comment type="caution">
    <text evidence="2">The sequence shown here is derived from an EMBL/GenBank/DDBJ whole genome shotgun (WGS) entry which is preliminary data.</text>
</comment>
<dbReference type="Proteomes" id="UP001417504">
    <property type="component" value="Unassembled WGS sequence"/>
</dbReference>
<feature type="region of interest" description="Disordered" evidence="1">
    <location>
        <begin position="189"/>
        <end position="245"/>
    </location>
</feature>
<gene>
    <name evidence="2" type="ORF">Sjap_003391</name>
</gene>
<name>A0AAP0KNT7_9MAGN</name>
<evidence type="ECO:0000313" key="2">
    <source>
        <dbReference type="EMBL" id="KAK9155911.1"/>
    </source>
</evidence>
<keyword evidence="3" id="KW-1185">Reference proteome</keyword>
<proteinExistence type="predicted"/>
<protein>
    <submittedName>
        <fullName evidence="2">Uncharacterized protein</fullName>
    </submittedName>
</protein>
<sequence length="273" mass="30994">MREYDSMFYELAAHRQELVRCPVTGFEDVRGRLNSNFEIEIHCWSAAVLPSWTVAILPSWSTVVPLLFFHQLLFLGPSLFFHRLSSSWSSDADKDFEGTRSTSRQGKAKPRQDKARPGQGQGKALAQPLTFLDSGIDPGQSTLGLILGCFLLELRKRLNIYYKGRWLSPRGGMDNSDKEGPRARFGHHAKAKTHGPWSGHPESVGLDPEPRLSTLRAWTRPGTTRRSPPSLEKHEPRPLKRGRPSRGSWELLWSWRAMTKPRPVLVPNTWSMC</sequence>
<feature type="region of interest" description="Disordered" evidence="1">
    <location>
        <begin position="89"/>
        <end position="123"/>
    </location>
</feature>
<organism evidence="2 3">
    <name type="scientific">Stephania japonica</name>
    <dbReference type="NCBI Taxonomy" id="461633"/>
    <lineage>
        <taxon>Eukaryota</taxon>
        <taxon>Viridiplantae</taxon>
        <taxon>Streptophyta</taxon>
        <taxon>Embryophyta</taxon>
        <taxon>Tracheophyta</taxon>
        <taxon>Spermatophyta</taxon>
        <taxon>Magnoliopsida</taxon>
        <taxon>Ranunculales</taxon>
        <taxon>Menispermaceae</taxon>
        <taxon>Menispermoideae</taxon>
        <taxon>Cissampelideae</taxon>
        <taxon>Stephania</taxon>
    </lineage>
</organism>
<reference evidence="2 3" key="1">
    <citation type="submission" date="2024-01" db="EMBL/GenBank/DDBJ databases">
        <title>Genome assemblies of Stephania.</title>
        <authorList>
            <person name="Yang L."/>
        </authorList>
    </citation>
    <scope>NUCLEOTIDE SEQUENCE [LARGE SCALE GENOMIC DNA]</scope>
    <source>
        <strain evidence="2">QJT</strain>
        <tissue evidence="2">Leaf</tissue>
    </source>
</reference>
<evidence type="ECO:0000256" key="1">
    <source>
        <dbReference type="SAM" id="MobiDB-lite"/>
    </source>
</evidence>
<dbReference type="AlphaFoldDB" id="A0AAP0KNT7"/>
<dbReference type="EMBL" id="JBBNAE010000001">
    <property type="protein sequence ID" value="KAK9155911.1"/>
    <property type="molecule type" value="Genomic_DNA"/>
</dbReference>
<evidence type="ECO:0000313" key="3">
    <source>
        <dbReference type="Proteomes" id="UP001417504"/>
    </source>
</evidence>